<accession>A0ABV2JFD2</accession>
<dbReference type="InterPro" id="IPR014960">
    <property type="entry name" value="DUF1828"/>
</dbReference>
<evidence type="ECO:0000313" key="3">
    <source>
        <dbReference type="EMBL" id="MET3634472.1"/>
    </source>
</evidence>
<comment type="caution">
    <text evidence="3">The sequence shown here is derived from an EMBL/GenBank/DDBJ whole genome shotgun (WGS) entry which is preliminary data.</text>
</comment>
<evidence type="ECO:0000313" key="4">
    <source>
        <dbReference type="Proteomes" id="UP001549037"/>
    </source>
</evidence>
<evidence type="ECO:0000259" key="2">
    <source>
        <dbReference type="Pfam" id="PF08862"/>
    </source>
</evidence>
<dbReference type="EMBL" id="JBEPLN010000016">
    <property type="protein sequence ID" value="MET3634472.1"/>
    <property type="molecule type" value="Genomic_DNA"/>
</dbReference>
<reference evidence="3 4" key="1">
    <citation type="submission" date="2024-06" db="EMBL/GenBank/DDBJ databases">
        <title>Genomic Encyclopedia of Type Strains, Phase IV (KMG-IV): sequencing the most valuable type-strain genomes for metagenomic binning, comparative biology and taxonomic classification.</title>
        <authorList>
            <person name="Goeker M."/>
        </authorList>
    </citation>
    <scope>NUCLEOTIDE SEQUENCE [LARGE SCALE GENOMIC DNA]</scope>
    <source>
        <strain evidence="3 4">DSM 28302</strain>
    </source>
</reference>
<keyword evidence="4" id="KW-1185">Reference proteome</keyword>
<gene>
    <name evidence="3" type="ORF">ABID28_001115</name>
</gene>
<feature type="domain" description="DUF1829" evidence="2">
    <location>
        <begin position="160"/>
        <end position="248"/>
    </location>
</feature>
<dbReference type="InterPro" id="IPR014961">
    <property type="entry name" value="DUF1829"/>
</dbReference>
<dbReference type="Proteomes" id="UP001549037">
    <property type="component" value="Unassembled WGS sequence"/>
</dbReference>
<dbReference type="Pfam" id="PF08862">
    <property type="entry name" value="DUF1829"/>
    <property type="match status" value="1"/>
</dbReference>
<organism evidence="3 4">
    <name type="scientific">Streptococcus porcorum</name>
    <dbReference type="NCBI Taxonomy" id="701526"/>
    <lineage>
        <taxon>Bacteria</taxon>
        <taxon>Bacillati</taxon>
        <taxon>Bacillota</taxon>
        <taxon>Bacilli</taxon>
        <taxon>Lactobacillales</taxon>
        <taxon>Streptococcaceae</taxon>
        <taxon>Streptococcus</taxon>
    </lineage>
</organism>
<dbReference type="Pfam" id="PF08861">
    <property type="entry name" value="DUF1828"/>
    <property type="match status" value="1"/>
</dbReference>
<evidence type="ECO:0000259" key="1">
    <source>
        <dbReference type="Pfam" id="PF08861"/>
    </source>
</evidence>
<sequence length="258" mass="29690">MNAIDVKNEYLSFVKENAVFNNITDNHTEVITPFVDPLGEAIGFSVKSDGKLLTITDDGYTIWNLSVNGIDVTKKGRRKDLLQSLLNYNGFELVENSIQKVTTKSQLGQSIHDMTQLLINVYDFIQLHPNNIKSQFLDDVKHYFMENNKYTVFPSFSISGRSRLEHRFNFVFMSHGISKIARVHNNITKQQVDTILASWLDTSEFRKREYGDKEQLYIIVSDEGFKNIKDEHLAALQEYNINVLNFADKKQLELKLGA</sequence>
<evidence type="ECO:0008006" key="5">
    <source>
        <dbReference type="Google" id="ProtNLM"/>
    </source>
</evidence>
<proteinExistence type="predicted"/>
<dbReference type="RefSeq" id="WP_354368864.1">
    <property type="nucleotide sequence ID" value="NZ_JBEPLN010000016.1"/>
</dbReference>
<feature type="domain" description="DUF1828" evidence="1">
    <location>
        <begin position="32"/>
        <end position="121"/>
    </location>
</feature>
<protein>
    <recommendedName>
        <fullName evidence="5">DUF1828 domain-containing protein</fullName>
    </recommendedName>
</protein>
<name>A0ABV2JFD2_9STRE</name>